<comment type="caution">
    <text evidence="2">The sequence shown here is derived from an EMBL/GenBank/DDBJ whole genome shotgun (WGS) entry which is preliminary data.</text>
</comment>
<evidence type="ECO:0000256" key="1">
    <source>
        <dbReference type="SAM" id="MobiDB-lite"/>
    </source>
</evidence>
<dbReference type="AlphaFoldDB" id="A0AAN6G5D0"/>
<reference evidence="2" key="1">
    <citation type="journal article" date="2023" name="PhytoFront">
        <title>Draft Genome Resources of Seven Strains of Tilletia horrida, Causal Agent of Kernel Smut of Rice.</title>
        <authorList>
            <person name="Khanal S."/>
            <person name="Antony Babu S."/>
            <person name="Zhou X.G."/>
        </authorList>
    </citation>
    <scope>NUCLEOTIDE SEQUENCE</scope>
    <source>
        <strain evidence="2">TX3</strain>
    </source>
</reference>
<feature type="region of interest" description="Disordered" evidence="1">
    <location>
        <begin position="267"/>
        <end position="319"/>
    </location>
</feature>
<dbReference type="EMBL" id="JAPDMQ010001015">
    <property type="protein sequence ID" value="KAK0519349.1"/>
    <property type="molecule type" value="Genomic_DNA"/>
</dbReference>
<feature type="non-terminal residue" evidence="2">
    <location>
        <position position="1"/>
    </location>
</feature>
<evidence type="ECO:0000313" key="3">
    <source>
        <dbReference type="Proteomes" id="UP001176521"/>
    </source>
</evidence>
<proteinExistence type="predicted"/>
<protein>
    <submittedName>
        <fullName evidence="2">Uncharacterized protein</fullName>
    </submittedName>
</protein>
<accession>A0AAN6G5D0</accession>
<dbReference type="Proteomes" id="UP001176521">
    <property type="component" value="Unassembled WGS sequence"/>
</dbReference>
<gene>
    <name evidence="2" type="ORF">OC842_007482</name>
</gene>
<sequence length="459" mass="49382">QHTSPKMTHRFTSPSLADSGLTMTEDSYIKLVAMTKAHRAGNSAELKVAKKVPELNGRSDFIHWRTMLLGMFVPYLGGRYWNLLNKDPATSIEGYTFIFGTFVGNTVTLAHEDDAKTERANDLIAIHGLILQTLSPAVISGLDEDTTKGTFDGVKLWDALVTKYGGKDFGTLRAAEDAIRAFQLNGRTVADAAQALQALFTEVYLASGGEQVKEDDKISALLKVFNESPYLALRATIHEAWQNGHPYTFDTIVSRFTGEESLHRLAAASTGSSAPTVNALRTQAGGSSASSSSTAITPSQHRGGRTSSRRQSGGNKGISECWWCTKPNHRMSNCRRRQNGEDPHPASHIATERSVAARGPSPRMGQQIAGAAVSSARIAALERSLAQATALLTANAYHQIPVQQPYPFPQVQPHHALVAGIAQPTSQTLVQRLGMTLPPDDVAAQSSATSHGPGFPHGH</sequence>
<name>A0AAN6G5D0_9BASI</name>
<keyword evidence="3" id="KW-1185">Reference proteome</keyword>
<feature type="compositionally biased region" description="Low complexity" evidence="1">
    <location>
        <begin position="284"/>
        <end position="301"/>
    </location>
</feature>
<evidence type="ECO:0000313" key="2">
    <source>
        <dbReference type="EMBL" id="KAK0519349.1"/>
    </source>
</evidence>
<feature type="region of interest" description="Disordered" evidence="1">
    <location>
        <begin position="439"/>
        <end position="459"/>
    </location>
</feature>
<organism evidence="2 3">
    <name type="scientific">Tilletia horrida</name>
    <dbReference type="NCBI Taxonomy" id="155126"/>
    <lineage>
        <taxon>Eukaryota</taxon>
        <taxon>Fungi</taxon>
        <taxon>Dikarya</taxon>
        <taxon>Basidiomycota</taxon>
        <taxon>Ustilaginomycotina</taxon>
        <taxon>Exobasidiomycetes</taxon>
        <taxon>Tilletiales</taxon>
        <taxon>Tilletiaceae</taxon>
        <taxon>Tilletia</taxon>
    </lineage>
</organism>
<feature type="compositionally biased region" description="Polar residues" evidence="1">
    <location>
        <begin position="269"/>
        <end position="281"/>
    </location>
</feature>